<comment type="catalytic activity">
    <reaction evidence="11 12">
        <text>ATP + H2O = ADP + phosphate + H(+)</text>
        <dbReference type="Rhea" id="RHEA:13065"/>
        <dbReference type="ChEBI" id="CHEBI:15377"/>
        <dbReference type="ChEBI" id="CHEBI:15378"/>
        <dbReference type="ChEBI" id="CHEBI:30616"/>
        <dbReference type="ChEBI" id="CHEBI:43474"/>
        <dbReference type="ChEBI" id="CHEBI:456216"/>
        <dbReference type="EC" id="5.6.2.4"/>
    </reaction>
</comment>
<dbReference type="CDD" id="cd18804">
    <property type="entry name" value="SF2_C_priA"/>
    <property type="match status" value="1"/>
</dbReference>
<evidence type="ECO:0000256" key="5">
    <source>
        <dbReference type="ARBA" id="ARBA00022801"/>
    </source>
</evidence>
<dbReference type="GO" id="GO:0006310">
    <property type="term" value="P:DNA recombination"/>
    <property type="evidence" value="ECO:0007669"/>
    <property type="project" value="InterPro"/>
</dbReference>
<evidence type="ECO:0000256" key="7">
    <source>
        <dbReference type="ARBA" id="ARBA00022833"/>
    </source>
</evidence>
<dbReference type="PROSITE" id="PS51194">
    <property type="entry name" value="HELICASE_CTER"/>
    <property type="match status" value="1"/>
</dbReference>
<comment type="function">
    <text evidence="12">Initiates the restart of stalled replication forks, which reloads the replicative helicase on sites other than the origin of replication. Recognizes and binds to abandoned replication forks and remodels them to uncover a helicase loading site. Promotes assembly of the primosome at these replication forks.</text>
</comment>
<dbReference type="GO" id="GO:0006269">
    <property type="term" value="P:DNA replication, synthesis of primer"/>
    <property type="evidence" value="ECO:0007669"/>
    <property type="project" value="UniProtKB-KW"/>
</dbReference>
<evidence type="ECO:0000256" key="11">
    <source>
        <dbReference type="ARBA" id="ARBA00048988"/>
    </source>
</evidence>
<comment type="cofactor">
    <cofactor evidence="12">
        <name>Zn(2+)</name>
        <dbReference type="ChEBI" id="CHEBI:29105"/>
    </cofactor>
    <text evidence="12">Binds 2 zinc ions per subunit.</text>
</comment>
<dbReference type="Pfam" id="PF17764">
    <property type="entry name" value="PriA_3primeBD"/>
    <property type="match status" value="1"/>
</dbReference>
<feature type="domain" description="Helicase ATP-binding" evidence="13">
    <location>
        <begin position="213"/>
        <end position="379"/>
    </location>
</feature>
<comment type="subunit">
    <text evidence="12">Component of the replication restart primosome.</text>
</comment>
<dbReference type="SMART" id="SM00490">
    <property type="entry name" value="HELICc"/>
    <property type="match status" value="1"/>
</dbReference>
<dbReference type="EC" id="5.6.2.4" evidence="12"/>
<feature type="binding site" evidence="12">
    <location>
        <position position="484"/>
    </location>
    <ligand>
        <name>Zn(2+)</name>
        <dbReference type="ChEBI" id="CHEBI:29105"/>
        <label>1</label>
    </ligand>
</feature>
<reference evidence="15" key="1">
    <citation type="journal article" date="2021" name="PeerJ">
        <title>Extensive microbial diversity within the chicken gut microbiome revealed by metagenomics and culture.</title>
        <authorList>
            <person name="Gilroy R."/>
            <person name="Ravi A."/>
            <person name="Getino M."/>
            <person name="Pursley I."/>
            <person name="Horton D.L."/>
            <person name="Alikhan N.F."/>
            <person name="Baker D."/>
            <person name="Gharbi K."/>
            <person name="Hall N."/>
            <person name="Watson M."/>
            <person name="Adriaenssens E.M."/>
            <person name="Foster-Nyarko E."/>
            <person name="Jarju S."/>
            <person name="Secka A."/>
            <person name="Antonio M."/>
            <person name="Oren A."/>
            <person name="Chaudhuri R.R."/>
            <person name="La Ragione R."/>
            <person name="Hildebrand F."/>
            <person name="Pallen M.J."/>
        </authorList>
    </citation>
    <scope>NUCLEOTIDE SEQUENCE</scope>
    <source>
        <strain evidence="15">421</strain>
    </source>
</reference>
<dbReference type="SUPFAM" id="SSF52540">
    <property type="entry name" value="P-loop containing nucleoside triphosphate hydrolases"/>
    <property type="match status" value="2"/>
</dbReference>
<dbReference type="SMART" id="SM00487">
    <property type="entry name" value="DEXDc"/>
    <property type="match status" value="1"/>
</dbReference>
<dbReference type="GO" id="GO:0003677">
    <property type="term" value="F:DNA binding"/>
    <property type="evidence" value="ECO:0007669"/>
    <property type="project" value="UniProtKB-UniRule"/>
</dbReference>
<evidence type="ECO:0000256" key="6">
    <source>
        <dbReference type="ARBA" id="ARBA00022806"/>
    </source>
</evidence>
<evidence type="ECO:0000256" key="10">
    <source>
        <dbReference type="ARBA" id="ARBA00023235"/>
    </source>
</evidence>
<evidence type="ECO:0000256" key="9">
    <source>
        <dbReference type="ARBA" id="ARBA00023125"/>
    </source>
</evidence>
<comment type="catalytic activity">
    <reaction evidence="12">
        <text>Couples ATP hydrolysis with the unwinding of duplex DNA by translocating in the 3'-5' direction.</text>
        <dbReference type="EC" id="5.6.2.4"/>
    </reaction>
</comment>
<evidence type="ECO:0000256" key="2">
    <source>
        <dbReference type="ARBA" id="ARBA00022705"/>
    </source>
</evidence>
<sequence length="741" mass="83601">MNRLIATVAVENTFFSSGEDYDYYVPDELEKSIKTGSRVYIPFGRANTKRRGIVVKLFHALNSELKEILAVDEKYPALPEEMVSLALWLKERCFCATYDCLRQMLPRGIDKIGDKSSKMICLADGELPHLKLTPKQQSVYSLLCDVGSAQVNEVCNFCSVGKGVLDNLVKYGVCRYFEKEVYRTPFKDITECGEKSPITLSESQQRAFNTYLAMMKKEGGTGLLYGVTGSGKTQVYLKLIDEALKMGKDVIVLVPEIALTPQMLSIFHKRYGRKVAVLHSGLSIGERTDEYKRASRGEAKIVIGTRSAVFAPLKNLGLIVMDEEQEHTYKSERTPRYHAREVANFRCKFNKALFLMTSATPSIESYSAAVNGRYTLCEINERYGSAKLPEVITVDMKSEMAKGNKSPISVSLQQLIQENLDNKKQTILLINRRGYNTFIACNSCGHVITCPNCSISLTYHSYNNRLMCHYCGYSKPLDNVCPECGKNSIRYSGYGTQRIEDELKRLFPNASLIRMDADTTTQKFSHQRIFDSFLNGEYDILIGTQMVAKGLDFPNVTLVGVVNADNSLYDESYLANERSFDLITQVVGRSGRRDEAGKAVIQTIDPYNEIIDFASAQDYKSFFKSEMALRKMLTYPPFCDIYFVSFISENENSAALCAKAFFEQLVELNKTVYSSEKLIVLGPSPSKISKLKNNYRYGLTVKCKNSKSVRKMLNDVLKYIDKIKEYKGVSVAIDLNPYDLN</sequence>
<dbReference type="InterPro" id="IPR011545">
    <property type="entry name" value="DEAD/DEAH_box_helicase_dom"/>
</dbReference>
<keyword evidence="8 12" id="KW-0067">ATP-binding</keyword>
<evidence type="ECO:0000256" key="12">
    <source>
        <dbReference type="HAMAP-Rule" id="MF_00983"/>
    </source>
</evidence>
<dbReference type="InterPro" id="IPR001650">
    <property type="entry name" value="Helicase_C-like"/>
</dbReference>
<dbReference type="FunFam" id="3.40.50.300:FF:000489">
    <property type="entry name" value="Primosome assembly protein PriA"/>
    <property type="match status" value="1"/>
</dbReference>
<dbReference type="GO" id="GO:0005524">
    <property type="term" value="F:ATP binding"/>
    <property type="evidence" value="ECO:0007669"/>
    <property type="project" value="UniProtKB-UniRule"/>
</dbReference>
<evidence type="ECO:0000313" key="16">
    <source>
        <dbReference type="Proteomes" id="UP000824205"/>
    </source>
</evidence>
<evidence type="ECO:0000256" key="4">
    <source>
        <dbReference type="ARBA" id="ARBA00022741"/>
    </source>
</evidence>
<protein>
    <recommendedName>
        <fullName evidence="12">Replication restart protein PriA</fullName>
    </recommendedName>
    <alternativeName>
        <fullName evidence="12">ATP-dependent DNA helicase PriA</fullName>
        <ecNumber evidence="12">5.6.2.4</ecNumber>
    </alternativeName>
    <alternativeName>
        <fullName evidence="12">DNA 3'-5' helicase PriA</fullName>
    </alternativeName>
</protein>
<evidence type="ECO:0000256" key="3">
    <source>
        <dbReference type="ARBA" id="ARBA00022723"/>
    </source>
</evidence>
<keyword evidence="5 12" id="KW-0378">Hydrolase</keyword>
<keyword evidence="9 12" id="KW-0238">DNA-binding</keyword>
<dbReference type="InterPro" id="IPR040498">
    <property type="entry name" value="PriA_CRR"/>
</dbReference>
<dbReference type="Pfam" id="PF00270">
    <property type="entry name" value="DEAD"/>
    <property type="match status" value="1"/>
</dbReference>
<dbReference type="InterPro" id="IPR041236">
    <property type="entry name" value="PriA_C"/>
</dbReference>
<dbReference type="Pfam" id="PF18319">
    <property type="entry name" value="Zn_ribbon_PriA"/>
    <property type="match status" value="1"/>
</dbReference>
<dbReference type="Proteomes" id="UP000824205">
    <property type="component" value="Unassembled WGS sequence"/>
</dbReference>
<dbReference type="InterPro" id="IPR027417">
    <property type="entry name" value="P-loop_NTPase"/>
</dbReference>
<feature type="binding site" evidence="12">
    <location>
        <position position="471"/>
    </location>
    <ligand>
        <name>Zn(2+)</name>
        <dbReference type="ChEBI" id="CHEBI:29105"/>
        <label>2</label>
    </ligand>
</feature>
<evidence type="ECO:0000259" key="14">
    <source>
        <dbReference type="PROSITE" id="PS51194"/>
    </source>
</evidence>
<dbReference type="NCBIfam" id="TIGR00595">
    <property type="entry name" value="priA"/>
    <property type="match status" value="1"/>
</dbReference>
<name>A0A9D1RF13_9FIRM</name>
<dbReference type="Gene3D" id="3.40.1440.60">
    <property type="entry name" value="PriA, 3(prime) DNA-binding domain"/>
    <property type="match status" value="1"/>
</dbReference>
<keyword evidence="6 12" id="KW-0347">Helicase</keyword>
<dbReference type="Pfam" id="PF18074">
    <property type="entry name" value="PriA_C"/>
    <property type="match status" value="1"/>
</dbReference>
<reference evidence="15" key="2">
    <citation type="submission" date="2021-04" db="EMBL/GenBank/DDBJ databases">
        <authorList>
            <person name="Gilroy R."/>
        </authorList>
    </citation>
    <scope>NUCLEOTIDE SEQUENCE</scope>
    <source>
        <strain evidence="15">421</strain>
    </source>
</reference>
<keyword evidence="2 12" id="KW-0235">DNA replication</keyword>
<dbReference type="InterPro" id="IPR042115">
    <property type="entry name" value="PriA_3primeBD_sf"/>
</dbReference>
<dbReference type="AlphaFoldDB" id="A0A9D1RF13"/>
<dbReference type="GO" id="GO:0043138">
    <property type="term" value="F:3'-5' DNA helicase activity"/>
    <property type="evidence" value="ECO:0007669"/>
    <property type="project" value="UniProtKB-EC"/>
</dbReference>
<feature type="binding site" evidence="12">
    <location>
        <position position="468"/>
    </location>
    <ligand>
        <name>Zn(2+)</name>
        <dbReference type="ChEBI" id="CHEBI:29105"/>
        <label>2</label>
    </ligand>
</feature>
<keyword evidence="10 12" id="KW-0413">Isomerase</keyword>
<dbReference type="Gene3D" id="3.40.50.300">
    <property type="entry name" value="P-loop containing nucleotide triphosphate hydrolases"/>
    <property type="match status" value="2"/>
</dbReference>
<gene>
    <name evidence="12 15" type="primary">priA</name>
    <name evidence="15" type="ORF">IAA48_02755</name>
</gene>
<dbReference type="EMBL" id="DXGE01000011">
    <property type="protein sequence ID" value="HIW85391.1"/>
    <property type="molecule type" value="Genomic_DNA"/>
</dbReference>
<comment type="similarity">
    <text evidence="12">Belongs to the helicase family. PriA subfamily.</text>
</comment>
<keyword evidence="7 12" id="KW-0862">Zinc</keyword>
<dbReference type="PANTHER" id="PTHR30580:SF0">
    <property type="entry name" value="PRIMOSOMAL PROTEIN N"/>
    <property type="match status" value="1"/>
</dbReference>
<proteinExistence type="inferred from homology"/>
<dbReference type="InterPro" id="IPR041222">
    <property type="entry name" value="PriA_3primeBD"/>
</dbReference>
<dbReference type="InterPro" id="IPR014001">
    <property type="entry name" value="Helicase_ATP-bd"/>
</dbReference>
<dbReference type="GO" id="GO:0006302">
    <property type="term" value="P:double-strand break repair"/>
    <property type="evidence" value="ECO:0007669"/>
    <property type="project" value="InterPro"/>
</dbReference>
<keyword evidence="4 12" id="KW-0547">Nucleotide-binding</keyword>
<feature type="binding site" evidence="12">
    <location>
        <position position="450"/>
    </location>
    <ligand>
        <name>Zn(2+)</name>
        <dbReference type="ChEBI" id="CHEBI:29105"/>
        <label>2</label>
    </ligand>
</feature>
<feature type="domain" description="Helicase C-terminal" evidence="14">
    <location>
        <begin position="476"/>
        <end position="630"/>
    </location>
</feature>
<keyword evidence="1 12" id="KW-0639">Primosome</keyword>
<dbReference type="GO" id="GO:1990077">
    <property type="term" value="C:primosome complex"/>
    <property type="evidence" value="ECO:0007669"/>
    <property type="project" value="UniProtKB-UniRule"/>
</dbReference>
<organism evidence="15 16">
    <name type="scientific">Candidatus Eubacterium faecipullorum</name>
    <dbReference type="NCBI Taxonomy" id="2838571"/>
    <lineage>
        <taxon>Bacteria</taxon>
        <taxon>Bacillati</taxon>
        <taxon>Bacillota</taxon>
        <taxon>Clostridia</taxon>
        <taxon>Eubacteriales</taxon>
        <taxon>Eubacteriaceae</taxon>
        <taxon>Eubacterium</taxon>
    </lineage>
</organism>
<evidence type="ECO:0000259" key="13">
    <source>
        <dbReference type="PROSITE" id="PS51192"/>
    </source>
</evidence>
<evidence type="ECO:0000313" key="15">
    <source>
        <dbReference type="EMBL" id="HIW85391.1"/>
    </source>
</evidence>
<feature type="binding site" evidence="12">
    <location>
        <position position="481"/>
    </location>
    <ligand>
        <name>Zn(2+)</name>
        <dbReference type="ChEBI" id="CHEBI:29105"/>
        <label>1</label>
    </ligand>
</feature>
<feature type="binding site" evidence="12">
    <location>
        <position position="441"/>
    </location>
    <ligand>
        <name>Zn(2+)</name>
        <dbReference type="ChEBI" id="CHEBI:29105"/>
        <label>1</label>
    </ligand>
</feature>
<comment type="caution">
    <text evidence="15">The sequence shown here is derived from an EMBL/GenBank/DDBJ whole genome shotgun (WGS) entry which is preliminary data.</text>
</comment>
<dbReference type="CDD" id="cd17929">
    <property type="entry name" value="DEXHc_priA"/>
    <property type="match status" value="1"/>
</dbReference>
<dbReference type="PANTHER" id="PTHR30580">
    <property type="entry name" value="PRIMOSOMAL PROTEIN N"/>
    <property type="match status" value="1"/>
</dbReference>
<dbReference type="HAMAP" id="MF_00983">
    <property type="entry name" value="PriA"/>
    <property type="match status" value="1"/>
</dbReference>
<dbReference type="GO" id="GO:0006270">
    <property type="term" value="P:DNA replication initiation"/>
    <property type="evidence" value="ECO:0007669"/>
    <property type="project" value="TreeGrafter"/>
</dbReference>
<dbReference type="InterPro" id="IPR005259">
    <property type="entry name" value="PriA"/>
</dbReference>
<keyword evidence="3 12" id="KW-0479">Metal-binding</keyword>
<accession>A0A9D1RF13</accession>
<evidence type="ECO:0000256" key="8">
    <source>
        <dbReference type="ARBA" id="ARBA00022840"/>
    </source>
</evidence>
<feature type="binding site" evidence="12">
    <location>
        <position position="444"/>
    </location>
    <ligand>
        <name>Zn(2+)</name>
        <dbReference type="ChEBI" id="CHEBI:29105"/>
        <label>1</label>
    </ligand>
</feature>
<dbReference type="GO" id="GO:0016787">
    <property type="term" value="F:hydrolase activity"/>
    <property type="evidence" value="ECO:0007669"/>
    <property type="project" value="UniProtKB-KW"/>
</dbReference>
<dbReference type="PROSITE" id="PS51192">
    <property type="entry name" value="HELICASE_ATP_BIND_1"/>
    <property type="match status" value="1"/>
</dbReference>
<dbReference type="Pfam" id="PF00271">
    <property type="entry name" value="Helicase_C"/>
    <property type="match status" value="1"/>
</dbReference>
<evidence type="ECO:0000256" key="1">
    <source>
        <dbReference type="ARBA" id="ARBA00022515"/>
    </source>
</evidence>
<dbReference type="GO" id="GO:0008270">
    <property type="term" value="F:zinc ion binding"/>
    <property type="evidence" value="ECO:0007669"/>
    <property type="project" value="UniProtKB-UniRule"/>
</dbReference>
<feature type="binding site" evidence="12">
    <location>
        <position position="453"/>
    </location>
    <ligand>
        <name>Zn(2+)</name>
        <dbReference type="ChEBI" id="CHEBI:29105"/>
        <label>2</label>
    </ligand>
</feature>